<dbReference type="EMBL" id="REGN01003976">
    <property type="protein sequence ID" value="RNA19782.1"/>
    <property type="molecule type" value="Genomic_DNA"/>
</dbReference>
<feature type="coiled-coil region" evidence="1">
    <location>
        <begin position="15"/>
        <end position="79"/>
    </location>
</feature>
<organism evidence="2 3">
    <name type="scientific">Brachionus plicatilis</name>
    <name type="common">Marine rotifer</name>
    <name type="synonym">Brachionus muelleri</name>
    <dbReference type="NCBI Taxonomy" id="10195"/>
    <lineage>
        <taxon>Eukaryota</taxon>
        <taxon>Metazoa</taxon>
        <taxon>Spiralia</taxon>
        <taxon>Gnathifera</taxon>
        <taxon>Rotifera</taxon>
        <taxon>Eurotatoria</taxon>
        <taxon>Monogononta</taxon>
        <taxon>Pseudotrocha</taxon>
        <taxon>Ploima</taxon>
        <taxon>Brachionidae</taxon>
        <taxon>Brachionus</taxon>
    </lineage>
</organism>
<dbReference type="AlphaFoldDB" id="A0A3M7R850"/>
<evidence type="ECO:0000256" key="1">
    <source>
        <dbReference type="SAM" id="Coils"/>
    </source>
</evidence>
<accession>A0A3M7R850</accession>
<name>A0A3M7R850_BRAPC</name>
<comment type="caution">
    <text evidence="2">The sequence shown here is derived from an EMBL/GenBank/DDBJ whole genome shotgun (WGS) entry which is preliminary data.</text>
</comment>
<gene>
    <name evidence="2" type="ORF">BpHYR1_050435</name>
</gene>
<evidence type="ECO:0000313" key="2">
    <source>
        <dbReference type="EMBL" id="RNA19782.1"/>
    </source>
</evidence>
<feature type="non-terminal residue" evidence="2">
    <location>
        <position position="111"/>
    </location>
</feature>
<keyword evidence="1" id="KW-0175">Coiled coil</keyword>
<sequence length="111" mass="13179">MFDYIDEVKYLRSKVRQHELEHESLIKKINELEEENASLKTRLAEGETNEEVERLRKMVNELGRLNEDKDRKVDELTRQVIRFKRIQEIVLSAQSANSTSNLLSYNKNQKS</sequence>
<protein>
    <submittedName>
        <fullName evidence="2">Uncharacterized protein</fullName>
    </submittedName>
</protein>
<dbReference type="OrthoDB" id="6516566at2759"/>
<proteinExistence type="predicted"/>
<evidence type="ECO:0000313" key="3">
    <source>
        <dbReference type="Proteomes" id="UP000276133"/>
    </source>
</evidence>
<dbReference type="Proteomes" id="UP000276133">
    <property type="component" value="Unassembled WGS sequence"/>
</dbReference>
<keyword evidence="3" id="KW-1185">Reference proteome</keyword>
<reference evidence="2 3" key="1">
    <citation type="journal article" date="2018" name="Sci. Rep.">
        <title>Genomic signatures of local adaptation to the degree of environmental predictability in rotifers.</title>
        <authorList>
            <person name="Franch-Gras L."/>
            <person name="Hahn C."/>
            <person name="Garcia-Roger E.M."/>
            <person name="Carmona M.J."/>
            <person name="Serra M."/>
            <person name="Gomez A."/>
        </authorList>
    </citation>
    <scope>NUCLEOTIDE SEQUENCE [LARGE SCALE GENOMIC DNA]</scope>
    <source>
        <strain evidence="2">HYR1</strain>
    </source>
</reference>